<gene>
    <name evidence="1" type="ORF">SAMN05192586_10637</name>
</gene>
<evidence type="ECO:0000313" key="1">
    <source>
        <dbReference type="EMBL" id="SDF47597.1"/>
    </source>
</evidence>
<evidence type="ECO:0000313" key="2">
    <source>
        <dbReference type="Proteomes" id="UP000199355"/>
    </source>
</evidence>
<reference evidence="2" key="1">
    <citation type="submission" date="2016-10" db="EMBL/GenBank/DDBJ databases">
        <authorList>
            <person name="Varghese N."/>
            <person name="Submissions S."/>
        </authorList>
    </citation>
    <scope>NUCLEOTIDE SEQUENCE [LARGE SCALE GENOMIC DNA]</scope>
    <source>
        <strain evidence="2">KHC7</strain>
    </source>
</reference>
<keyword evidence="2" id="KW-1185">Reference proteome</keyword>
<dbReference type="Proteomes" id="UP000199355">
    <property type="component" value="Unassembled WGS sequence"/>
</dbReference>
<sequence>MSNFSDPSVLTTLLSVGTPYAFFLPWPVRPGSPV</sequence>
<protein>
    <submittedName>
        <fullName evidence="1">Uncharacterized protein</fullName>
    </submittedName>
</protein>
<accession>A0A1G7LDJ0</accession>
<organism evidence="1 2">
    <name type="scientific">Desulfovibrio legallii</name>
    <dbReference type="NCBI Taxonomy" id="571438"/>
    <lineage>
        <taxon>Bacteria</taxon>
        <taxon>Pseudomonadati</taxon>
        <taxon>Thermodesulfobacteriota</taxon>
        <taxon>Desulfovibrionia</taxon>
        <taxon>Desulfovibrionales</taxon>
        <taxon>Desulfovibrionaceae</taxon>
        <taxon>Desulfovibrio</taxon>
    </lineage>
</organism>
<dbReference type="EMBL" id="FNBX01000006">
    <property type="protein sequence ID" value="SDF47597.1"/>
    <property type="molecule type" value="Genomic_DNA"/>
</dbReference>
<dbReference type="STRING" id="571438.SAMN05192586_10637"/>
<dbReference type="AlphaFoldDB" id="A0A1G7LDJ0"/>
<name>A0A1G7LDJ0_9BACT</name>
<proteinExistence type="predicted"/>